<protein>
    <submittedName>
        <fullName evidence="1">Uncharacterized protein</fullName>
    </submittedName>
</protein>
<name>A0A7T8QW21_CALRO</name>
<sequence length="57" mass="6645">LSRIEDEVPLPAMKCKNILKNGSRFKFFWTWKACKKGNFLAVLVNNVDDPARTETRF</sequence>
<evidence type="ECO:0000313" key="1">
    <source>
        <dbReference type="EMBL" id="QQP57142.1"/>
    </source>
</evidence>
<accession>A0A7T8QW21</accession>
<organism evidence="1 2">
    <name type="scientific">Caligus rogercresseyi</name>
    <name type="common">Sea louse</name>
    <dbReference type="NCBI Taxonomy" id="217165"/>
    <lineage>
        <taxon>Eukaryota</taxon>
        <taxon>Metazoa</taxon>
        <taxon>Ecdysozoa</taxon>
        <taxon>Arthropoda</taxon>
        <taxon>Crustacea</taxon>
        <taxon>Multicrustacea</taxon>
        <taxon>Hexanauplia</taxon>
        <taxon>Copepoda</taxon>
        <taxon>Siphonostomatoida</taxon>
        <taxon>Caligidae</taxon>
        <taxon>Caligus</taxon>
    </lineage>
</organism>
<keyword evidence="2" id="KW-1185">Reference proteome</keyword>
<evidence type="ECO:0000313" key="2">
    <source>
        <dbReference type="Proteomes" id="UP000595437"/>
    </source>
</evidence>
<feature type="non-terminal residue" evidence="1">
    <location>
        <position position="1"/>
    </location>
</feature>
<reference evidence="2" key="1">
    <citation type="submission" date="2021-01" db="EMBL/GenBank/DDBJ databases">
        <title>Caligus Genome Assembly.</title>
        <authorList>
            <person name="Gallardo-Escarate C."/>
        </authorList>
    </citation>
    <scope>NUCLEOTIDE SEQUENCE [LARGE SCALE GENOMIC DNA]</scope>
</reference>
<proteinExistence type="predicted"/>
<gene>
    <name evidence="1" type="ORF">FKW44_002025</name>
</gene>
<dbReference type="Proteomes" id="UP000595437">
    <property type="component" value="Chromosome 1"/>
</dbReference>
<dbReference type="EMBL" id="CP045890">
    <property type="protein sequence ID" value="QQP57142.1"/>
    <property type="molecule type" value="Genomic_DNA"/>
</dbReference>
<dbReference type="AlphaFoldDB" id="A0A7T8QW21"/>